<evidence type="ECO:0000313" key="1">
    <source>
        <dbReference type="EMBL" id="KAE8155059.1"/>
    </source>
</evidence>
<organism evidence="1 2">
    <name type="scientific">Aspergillus avenaceus</name>
    <dbReference type="NCBI Taxonomy" id="36643"/>
    <lineage>
        <taxon>Eukaryota</taxon>
        <taxon>Fungi</taxon>
        <taxon>Dikarya</taxon>
        <taxon>Ascomycota</taxon>
        <taxon>Pezizomycotina</taxon>
        <taxon>Eurotiomycetes</taxon>
        <taxon>Eurotiomycetidae</taxon>
        <taxon>Eurotiales</taxon>
        <taxon>Aspergillaceae</taxon>
        <taxon>Aspergillus</taxon>
        <taxon>Aspergillus subgen. Circumdati</taxon>
    </lineage>
</organism>
<proteinExistence type="predicted"/>
<name>A0A5N6U9F9_ASPAV</name>
<keyword evidence="2" id="KW-1185">Reference proteome</keyword>
<dbReference type="Proteomes" id="UP000325780">
    <property type="component" value="Unassembled WGS sequence"/>
</dbReference>
<accession>A0A5N6U9F9</accession>
<gene>
    <name evidence="1" type="ORF">BDV25DRAFT_64827</name>
</gene>
<evidence type="ECO:0000313" key="2">
    <source>
        <dbReference type="Proteomes" id="UP000325780"/>
    </source>
</evidence>
<reference evidence="1 2" key="1">
    <citation type="submission" date="2019-04" db="EMBL/GenBank/DDBJ databases">
        <title>Friends and foes A comparative genomics study of 23 Aspergillus species from section Flavi.</title>
        <authorList>
            <consortium name="DOE Joint Genome Institute"/>
            <person name="Kjaerbolling I."/>
            <person name="Vesth T."/>
            <person name="Frisvad J.C."/>
            <person name="Nybo J.L."/>
            <person name="Theobald S."/>
            <person name="Kildgaard S."/>
            <person name="Isbrandt T."/>
            <person name="Kuo A."/>
            <person name="Sato A."/>
            <person name="Lyhne E.K."/>
            <person name="Kogle M.E."/>
            <person name="Wiebenga A."/>
            <person name="Kun R.S."/>
            <person name="Lubbers R.J."/>
            <person name="Makela M.R."/>
            <person name="Barry K."/>
            <person name="Chovatia M."/>
            <person name="Clum A."/>
            <person name="Daum C."/>
            <person name="Haridas S."/>
            <person name="He G."/>
            <person name="LaButti K."/>
            <person name="Lipzen A."/>
            <person name="Mondo S."/>
            <person name="Riley R."/>
            <person name="Salamov A."/>
            <person name="Simmons B.A."/>
            <person name="Magnuson J.K."/>
            <person name="Henrissat B."/>
            <person name="Mortensen U.H."/>
            <person name="Larsen T.O."/>
            <person name="Devries R.P."/>
            <person name="Grigoriev I.V."/>
            <person name="Machida M."/>
            <person name="Baker S.E."/>
            <person name="Andersen M.R."/>
        </authorList>
    </citation>
    <scope>NUCLEOTIDE SEQUENCE [LARGE SCALE GENOMIC DNA]</scope>
    <source>
        <strain evidence="1 2">IBT 18842</strain>
    </source>
</reference>
<dbReference type="AlphaFoldDB" id="A0A5N6U9F9"/>
<dbReference type="EMBL" id="ML742025">
    <property type="protein sequence ID" value="KAE8155059.1"/>
    <property type="molecule type" value="Genomic_DNA"/>
</dbReference>
<protein>
    <submittedName>
        <fullName evidence="1">Uncharacterized protein</fullName>
    </submittedName>
</protein>
<sequence>MVGLFSAILLGICLYIFIELVRPNRSILTGACDIRVFGKCLIRRLVLLEGVIFLGQSTSYS</sequence>